<evidence type="ECO:0000313" key="3">
    <source>
        <dbReference type="EMBL" id="MTR80683.1"/>
    </source>
</evidence>
<dbReference type="Proteomes" id="UP000446657">
    <property type="component" value="Unassembled WGS sequence"/>
</dbReference>
<evidence type="ECO:0000256" key="1">
    <source>
        <dbReference type="ARBA" id="ARBA00022705"/>
    </source>
</evidence>
<dbReference type="GO" id="GO:0006260">
    <property type="term" value="P:DNA replication"/>
    <property type="evidence" value="ECO:0007669"/>
    <property type="project" value="UniProtKB-KW"/>
</dbReference>
<evidence type="ECO:0000256" key="2">
    <source>
        <dbReference type="SAM" id="Coils"/>
    </source>
</evidence>
<keyword evidence="2" id="KW-0175">Coiled coil</keyword>
<protein>
    <submittedName>
        <fullName evidence="3">Molecular chaperone DnaJ</fullName>
    </submittedName>
</protein>
<name>A0A844KLC4_9FIRM</name>
<accession>A0A844KLC4</accession>
<dbReference type="RefSeq" id="WP_155175419.1">
    <property type="nucleotide sequence ID" value="NZ_DAWDKB010000001.1"/>
</dbReference>
<gene>
    <name evidence="3" type="ORF">GMD30_02950</name>
</gene>
<organism evidence="3 4">
    <name type="scientific">Roseburia faecis</name>
    <dbReference type="NCBI Taxonomy" id="301302"/>
    <lineage>
        <taxon>Bacteria</taxon>
        <taxon>Bacillati</taxon>
        <taxon>Bacillota</taxon>
        <taxon>Clostridia</taxon>
        <taxon>Lachnospirales</taxon>
        <taxon>Lachnospiraceae</taxon>
        <taxon>Roseburia</taxon>
    </lineage>
</organism>
<reference evidence="3 4" key="1">
    <citation type="journal article" date="2019" name="Nat. Med.">
        <title>A library of human gut bacterial isolates paired with longitudinal multiomics data enables mechanistic microbiome research.</title>
        <authorList>
            <person name="Poyet M."/>
            <person name="Groussin M."/>
            <person name="Gibbons S.M."/>
            <person name="Avila-Pacheco J."/>
            <person name="Jiang X."/>
            <person name="Kearney S.M."/>
            <person name="Perrotta A.R."/>
            <person name="Berdy B."/>
            <person name="Zhao S."/>
            <person name="Lieberman T.D."/>
            <person name="Swanson P.K."/>
            <person name="Smith M."/>
            <person name="Roesemann S."/>
            <person name="Alexander J.E."/>
            <person name="Rich S.A."/>
            <person name="Livny J."/>
            <person name="Vlamakis H."/>
            <person name="Clish C."/>
            <person name="Bullock K."/>
            <person name="Deik A."/>
            <person name="Scott J."/>
            <person name="Pierce K.A."/>
            <person name="Xavier R.J."/>
            <person name="Alm E.J."/>
        </authorList>
    </citation>
    <scope>NUCLEOTIDE SEQUENCE [LARGE SCALE GENOMIC DNA]</scope>
    <source>
        <strain evidence="3 4">BIOML-A1</strain>
    </source>
</reference>
<keyword evidence="1" id="KW-0235">DNA replication</keyword>
<dbReference type="AlphaFoldDB" id="A0A844KLC4"/>
<dbReference type="InterPro" id="IPR036869">
    <property type="entry name" value="J_dom_sf"/>
</dbReference>
<dbReference type="GeneID" id="99747585"/>
<dbReference type="SUPFAM" id="SSF46565">
    <property type="entry name" value="Chaperone J-domain"/>
    <property type="match status" value="1"/>
</dbReference>
<dbReference type="Gene3D" id="1.10.287.110">
    <property type="entry name" value="DnaJ domain"/>
    <property type="match status" value="1"/>
</dbReference>
<comment type="caution">
    <text evidence="3">The sequence shown here is derived from an EMBL/GenBank/DDBJ whole genome shotgun (WGS) entry which is preliminary data.</text>
</comment>
<proteinExistence type="predicted"/>
<sequence length="159" mass="18948">MMSLLVLLAACVYGYGGMWGMTLEEERKALEEQRRTLEREKKEFARRVENEDRRLEQQQKLFDMKFKILEEELVKLATEKEHVKKQKAFYQRVSDFSVTAEQPVIRGEMFFSGVESRQSLKKRYKDLIKIYHPDNLDGDKNTVQEINSEYHKLCAVYKN</sequence>
<dbReference type="EMBL" id="WNAL01000004">
    <property type="protein sequence ID" value="MTR80683.1"/>
    <property type="molecule type" value="Genomic_DNA"/>
</dbReference>
<evidence type="ECO:0000313" key="4">
    <source>
        <dbReference type="Proteomes" id="UP000446657"/>
    </source>
</evidence>
<feature type="coiled-coil region" evidence="2">
    <location>
        <begin position="20"/>
        <end position="86"/>
    </location>
</feature>